<evidence type="ECO:0000256" key="1">
    <source>
        <dbReference type="ARBA" id="ARBA00022729"/>
    </source>
</evidence>
<keyword evidence="2" id="KW-1133">Transmembrane helix</keyword>
<dbReference type="CDD" id="cd01007">
    <property type="entry name" value="PBP2_BvgS_HisK_like"/>
    <property type="match status" value="1"/>
</dbReference>
<dbReference type="AlphaFoldDB" id="A0A9E8SHZ5"/>
<dbReference type="PROSITE" id="PS51257">
    <property type="entry name" value="PROKAR_LIPOPROTEIN"/>
    <property type="match status" value="1"/>
</dbReference>
<dbReference type="SMART" id="SM00062">
    <property type="entry name" value="PBPb"/>
    <property type="match status" value="1"/>
</dbReference>
<keyword evidence="5" id="KW-1185">Reference proteome</keyword>
<dbReference type="InterPro" id="IPR001638">
    <property type="entry name" value="Solute-binding_3/MltF_N"/>
</dbReference>
<feature type="domain" description="Solute-binding protein family 3/N-terminal" evidence="3">
    <location>
        <begin position="42"/>
        <end position="261"/>
    </location>
</feature>
<dbReference type="RefSeq" id="WP_267677776.1">
    <property type="nucleotide sequence ID" value="NZ_CP113088.1"/>
</dbReference>
<reference evidence="4" key="1">
    <citation type="submission" date="2022-11" db="EMBL/GenBank/DDBJ databases">
        <title>Lacinutrix neustonica HL-RS19T sp. nov., isolated from the surface microlayer sample of brackish Lake Shihwa.</title>
        <authorList>
            <person name="Choi J.Y."/>
            <person name="Hwang C.Y."/>
        </authorList>
    </citation>
    <scope>NUCLEOTIDE SEQUENCE</scope>
    <source>
        <strain evidence="4">HL-RS19</strain>
    </source>
</reference>
<evidence type="ECO:0000256" key="2">
    <source>
        <dbReference type="SAM" id="Phobius"/>
    </source>
</evidence>
<dbReference type="Gene3D" id="3.40.190.10">
    <property type="entry name" value="Periplasmic binding protein-like II"/>
    <property type="match status" value="2"/>
</dbReference>
<dbReference type="SUPFAM" id="SSF53850">
    <property type="entry name" value="Periplasmic binding protein-like II"/>
    <property type="match status" value="1"/>
</dbReference>
<keyword evidence="2" id="KW-0472">Membrane</keyword>
<proteinExistence type="predicted"/>
<dbReference type="Proteomes" id="UP001164705">
    <property type="component" value="Chromosome"/>
</dbReference>
<organism evidence="4 5">
    <name type="scientific">Lacinutrix neustonica</name>
    <dbReference type="NCBI Taxonomy" id="2980107"/>
    <lineage>
        <taxon>Bacteria</taxon>
        <taxon>Pseudomonadati</taxon>
        <taxon>Bacteroidota</taxon>
        <taxon>Flavobacteriia</taxon>
        <taxon>Flavobacteriales</taxon>
        <taxon>Flavobacteriaceae</taxon>
        <taxon>Lacinutrix</taxon>
    </lineage>
</organism>
<dbReference type="PANTHER" id="PTHR35936">
    <property type="entry name" value="MEMBRANE-BOUND LYTIC MUREIN TRANSGLYCOSYLASE F"/>
    <property type="match status" value="1"/>
</dbReference>
<gene>
    <name evidence="4" type="ORF">N7U66_06345</name>
</gene>
<accession>A0A9E8SHZ5</accession>
<keyword evidence="1" id="KW-0732">Signal</keyword>
<sequence length="311" mass="36219">MKNHFYLLFTLLLLGLSISLVSCASKTQLSQEEEKYLFENPNIPVGIYINYPPYQFINNNGEIDGILLEYFSKLEANINHTFKKKYYTNWQPLIEDAKNNKIDIILEIQSTEERRQFLTFTEPIFTGSHVIVTKHNDKEITIKDLKGKRVSVGAHFSIEEYLIKNYPDIILVPKPNEEACLLALYNDEADAFIGLETITKYLIFKEGYKDLKVHGTVDYDNKLSLAIRKGKPILADIIKKGNRSISIEEKNKILNMWLYDVVTPYEEKAAFFSKMVTILSILCLLSLLLNLYLFKRFKTYKKRMMKENLNI</sequence>
<protein>
    <submittedName>
        <fullName evidence="4">Transporter substrate-binding domain-containing protein</fullName>
    </submittedName>
</protein>
<feature type="transmembrane region" description="Helical" evidence="2">
    <location>
        <begin position="271"/>
        <end position="294"/>
    </location>
</feature>
<evidence type="ECO:0000259" key="3">
    <source>
        <dbReference type="SMART" id="SM00062"/>
    </source>
</evidence>
<evidence type="ECO:0000313" key="5">
    <source>
        <dbReference type="Proteomes" id="UP001164705"/>
    </source>
</evidence>
<dbReference type="EMBL" id="CP113088">
    <property type="protein sequence ID" value="WAC03200.1"/>
    <property type="molecule type" value="Genomic_DNA"/>
</dbReference>
<evidence type="ECO:0000313" key="4">
    <source>
        <dbReference type="EMBL" id="WAC03200.1"/>
    </source>
</evidence>
<keyword evidence="2" id="KW-0812">Transmembrane</keyword>
<dbReference type="Pfam" id="PF00497">
    <property type="entry name" value="SBP_bac_3"/>
    <property type="match status" value="1"/>
</dbReference>
<dbReference type="KEGG" id="lnu:N7U66_06345"/>
<name>A0A9E8SHZ5_9FLAO</name>